<dbReference type="AlphaFoldDB" id="A0A834C407"/>
<accession>A0A834C407</accession>
<dbReference type="Proteomes" id="UP000646548">
    <property type="component" value="Unassembled WGS sequence"/>
</dbReference>
<evidence type="ECO:0000313" key="2">
    <source>
        <dbReference type="EMBL" id="KAF6719955.1"/>
    </source>
</evidence>
<feature type="compositionally biased region" description="Basic and acidic residues" evidence="1">
    <location>
        <begin position="155"/>
        <end position="189"/>
    </location>
</feature>
<name>A0A834C407_ORYME</name>
<evidence type="ECO:0000313" key="3">
    <source>
        <dbReference type="Proteomes" id="UP000646548"/>
    </source>
</evidence>
<reference evidence="2" key="1">
    <citation type="journal article" name="BMC Genomics">
        <title>Long-read sequencing and de novo genome assembly of marine medaka (Oryzias melastigma).</title>
        <authorList>
            <person name="Liang P."/>
            <person name="Saqib H.S.A."/>
            <person name="Ni X."/>
            <person name="Shen Y."/>
        </authorList>
    </citation>
    <scope>NUCLEOTIDE SEQUENCE</scope>
    <source>
        <strain evidence="2">Bigg-433</strain>
    </source>
</reference>
<feature type="region of interest" description="Disordered" evidence="1">
    <location>
        <begin position="1"/>
        <end position="38"/>
    </location>
</feature>
<dbReference type="EMBL" id="WKFB01000545">
    <property type="protein sequence ID" value="KAF6719955.1"/>
    <property type="molecule type" value="Genomic_DNA"/>
</dbReference>
<evidence type="ECO:0000256" key="1">
    <source>
        <dbReference type="SAM" id="MobiDB-lite"/>
    </source>
</evidence>
<feature type="region of interest" description="Disordered" evidence="1">
    <location>
        <begin position="150"/>
        <end position="205"/>
    </location>
</feature>
<gene>
    <name evidence="2" type="ORF">FQA47_021133</name>
</gene>
<feature type="compositionally biased region" description="Polar residues" evidence="1">
    <location>
        <begin position="1"/>
        <end position="18"/>
    </location>
</feature>
<comment type="caution">
    <text evidence="2">The sequence shown here is derived from an EMBL/GenBank/DDBJ whole genome shotgun (WGS) entry which is preliminary data.</text>
</comment>
<sequence>MERQNFRNLSHRAQQENPCNRREQQENPIYGNISTDRSEAAEDCYERMQRSRNLRKPSEADLNYASLDLKVAMKRKKKHGHLQGQTQGHSTLQEHLPDRLTPPPNAFLELDADADAHLPPRETCTMVSHSSIYLNSQQIAQEAEEMEREWSASTEMERGSLEGHQWGEDGRSRDWKIDLDSGEGEESKHYGSNGNVCALLSEDEN</sequence>
<protein>
    <submittedName>
        <fullName evidence="2">Uncharacterized protein</fullName>
    </submittedName>
</protein>
<proteinExistence type="predicted"/>
<organism evidence="2 3">
    <name type="scientific">Oryzias melastigma</name>
    <name type="common">Marine medaka</name>
    <dbReference type="NCBI Taxonomy" id="30732"/>
    <lineage>
        <taxon>Eukaryota</taxon>
        <taxon>Metazoa</taxon>
        <taxon>Chordata</taxon>
        <taxon>Craniata</taxon>
        <taxon>Vertebrata</taxon>
        <taxon>Euteleostomi</taxon>
        <taxon>Actinopterygii</taxon>
        <taxon>Neopterygii</taxon>
        <taxon>Teleostei</taxon>
        <taxon>Neoteleostei</taxon>
        <taxon>Acanthomorphata</taxon>
        <taxon>Ovalentaria</taxon>
        <taxon>Atherinomorphae</taxon>
        <taxon>Beloniformes</taxon>
        <taxon>Adrianichthyidae</taxon>
        <taxon>Oryziinae</taxon>
        <taxon>Oryzias</taxon>
    </lineage>
</organism>